<comment type="caution">
    <text evidence="2">The sequence shown here is derived from an EMBL/GenBank/DDBJ whole genome shotgun (WGS) entry which is preliminary data.</text>
</comment>
<evidence type="ECO:0000256" key="1">
    <source>
        <dbReference type="SAM" id="Phobius"/>
    </source>
</evidence>
<keyword evidence="1" id="KW-1133">Transmembrane helix</keyword>
<evidence type="ECO:0000313" key="3">
    <source>
        <dbReference type="Proteomes" id="UP000474061"/>
    </source>
</evidence>
<sequence length="110" mass="13149">MMRFIQAVYLRCHSIRSFFYFPIVRRFFDLFLSFFLSILLFVCLSLLILVQPTSGFQDYFTHSVSHSLSSFVPSLCSYVFVFSVFYFIVRLVFFLDFLLLLFLNRINRCG</sequence>
<dbReference type="AlphaFoldDB" id="A0A9Q4MIX7"/>
<gene>
    <name evidence="2" type="ORF">FG476_03910</name>
</gene>
<accession>A0A9Q4MIX7</accession>
<keyword evidence="1" id="KW-0472">Membrane</keyword>
<proteinExistence type="predicted"/>
<dbReference type="Proteomes" id="UP000474061">
    <property type="component" value="Unassembled WGS sequence"/>
</dbReference>
<evidence type="ECO:0000313" key="2">
    <source>
        <dbReference type="EMBL" id="MRU23253.1"/>
    </source>
</evidence>
<name>A0A9Q4MIX7_XYLFS</name>
<dbReference type="EMBL" id="VDCJ01000335">
    <property type="protein sequence ID" value="MRU23253.1"/>
    <property type="molecule type" value="Genomic_DNA"/>
</dbReference>
<feature type="transmembrane region" description="Helical" evidence="1">
    <location>
        <begin position="79"/>
        <end position="103"/>
    </location>
</feature>
<reference evidence="2" key="1">
    <citation type="submission" date="2019-05" db="EMBL/GenBank/DDBJ databases">
        <authorList>
            <person name="Castillo A."/>
            <person name="Giampetruzzi A."/>
            <person name="Landa B."/>
            <person name="Saponari M."/>
            <person name="Almeida R.P.P."/>
            <person name="Moralejo E."/>
            <person name="Marco-Noales E."/>
            <person name="Velasco-Amo M.P."/>
            <person name="Roman-Ecija M."/>
            <person name="Navarro I."/>
            <person name="Monterde A."/>
            <person name="Barbe S."/>
        </authorList>
    </citation>
    <scope>NUCLEOTIDE SEQUENCE</scope>
    <source>
        <strain evidence="2">XYL1981</strain>
    </source>
</reference>
<protein>
    <submittedName>
        <fullName evidence="2">Uncharacterized protein</fullName>
    </submittedName>
</protein>
<keyword evidence="1" id="KW-0812">Transmembrane</keyword>
<organism evidence="2 3">
    <name type="scientific">Xylella fastidiosa subsp. multiplex</name>
    <dbReference type="NCBI Taxonomy" id="644357"/>
    <lineage>
        <taxon>Bacteria</taxon>
        <taxon>Pseudomonadati</taxon>
        <taxon>Pseudomonadota</taxon>
        <taxon>Gammaproteobacteria</taxon>
        <taxon>Lysobacterales</taxon>
        <taxon>Lysobacteraceae</taxon>
        <taxon>Xylella</taxon>
    </lineage>
</organism>
<reference evidence="2" key="2">
    <citation type="journal article" date="2020" name="Appl. Environ. Microbiol.">
        <title>Multiple intercontinental introductions associated with the emergence of a plant pathogen in Europe.</title>
        <authorList>
            <person name="Landa B.B."/>
            <person name="Castillo A.I."/>
            <person name="Giampetruzzi A."/>
            <person name="Kahn A."/>
            <person name="Roman-Ecija M."/>
            <person name="Velasco-Amo M.P."/>
            <person name="Navas-Cortes J.A."/>
            <person name="Marco-Noales E."/>
            <person name="Barbe S."/>
            <person name="Moralejo E."/>
            <person name="Coletta-Filho H.D."/>
            <person name="Saldarelli P."/>
            <person name="Saponari M."/>
            <person name="Almeida R.P.P."/>
        </authorList>
    </citation>
    <scope>NUCLEOTIDE SEQUENCE</scope>
    <source>
        <strain evidence="2">XYL1981</strain>
    </source>
</reference>